<keyword evidence="3" id="KW-1185">Reference proteome</keyword>
<keyword evidence="1" id="KW-0732">Signal</keyword>
<sequence length="287" mass="31616">MRLQIRRLMASAVWLSLGAGLSVVTTNDADTLANAIISGPGITLLGSVYSGSPGASGTFTGGFYNIKSGVILTSGVAVGATGGSRNIDNDQPGYPGVSSVNAAVLGFNFRIEAGYNGFELEFVFAAEDIPDFALDGFGVHIEGGSFTTFDISHPFMAKPPATSPPNPLPYRATSPPLLMGFSTGAGVFDVDLFVYECRLNHDSGINYELHPKYGCPGPEHHYRLNHDYRPNHNNQFSYNHRFDNYEHGHWRLNYRCYFVDSNYRRLDSHRGLNNYQRLDDDDHRHVN</sequence>
<accession>A0A428UGQ3</accession>
<dbReference type="EMBL" id="NIZV01000063">
    <property type="protein sequence ID" value="RSM13460.1"/>
    <property type="molecule type" value="Genomic_DNA"/>
</dbReference>
<reference evidence="2 3" key="1">
    <citation type="submission" date="2017-06" db="EMBL/GenBank/DDBJ databases">
        <title>Cmopartive genomic analysis of Ambrosia Fusariam Clade fungi.</title>
        <authorList>
            <person name="Stajich J.E."/>
            <person name="Carrillo J."/>
            <person name="Kijimoto T."/>
            <person name="Eskalen A."/>
            <person name="O'Donnell K."/>
            <person name="Kasson M."/>
        </authorList>
    </citation>
    <scope>NUCLEOTIDE SEQUENCE [LARGE SCALE GENOMIC DNA]</scope>
    <source>
        <strain evidence="2 3">NRRL 20438</strain>
    </source>
</reference>
<protein>
    <submittedName>
        <fullName evidence="2">Uncharacterized protein</fullName>
    </submittedName>
</protein>
<dbReference type="AlphaFoldDB" id="A0A428UGQ3"/>
<feature type="chain" id="PRO_5019588026" evidence="1">
    <location>
        <begin position="21"/>
        <end position="287"/>
    </location>
</feature>
<organism evidence="2 3">
    <name type="scientific">Fusarium ambrosium</name>
    <dbReference type="NCBI Taxonomy" id="131363"/>
    <lineage>
        <taxon>Eukaryota</taxon>
        <taxon>Fungi</taxon>
        <taxon>Dikarya</taxon>
        <taxon>Ascomycota</taxon>
        <taxon>Pezizomycotina</taxon>
        <taxon>Sordariomycetes</taxon>
        <taxon>Hypocreomycetidae</taxon>
        <taxon>Hypocreales</taxon>
        <taxon>Nectriaceae</taxon>
        <taxon>Fusarium</taxon>
        <taxon>Fusarium solani species complex</taxon>
    </lineage>
</organism>
<feature type="signal peptide" evidence="1">
    <location>
        <begin position="1"/>
        <end position="20"/>
    </location>
</feature>
<evidence type="ECO:0000313" key="2">
    <source>
        <dbReference type="EMBL" id="RSM13460.1"/>
    </source>
</evidence>
<evidence type="ECO:0000313" key="3">
    <source>
        <dbReference type="Proteomes" id="UP000288429"/>
    </source>
</evidence>
<dbReference type="Proteomes" id="UP000288429">
    <property type="component" value="Unassembled WGS sequence"/>
</dbReference>
<gene>
    <name evidence="2" type="ORF">CDV31_005880</name>
</gene>
<dbReference type="InterPro" id="IPR049804">
    <property type="entry name" value="Choice_anch_L"/>
</dbReference>
<comment type="caution">
    <text evidence="2">The sequence shown here is derived from an EMBL/GenBank/DDBJ whole genome shotgun (WGS) entry which is preliminary data.</text>
</comment>
<evidence type="ECO:0000256" key="1">
    <source>
        <dbReference type="SAM" id="SignalP"/>
    </source>
</evidence>
<dbReference type="NCBIfam" id="NF038133">
    <property type="entry name" value="choice_anch_L"/>
    <property type="match status" value="1"/>
</dbReference>
<proteinExistence type="predicted"/>
<name>A0A428UGQ3_9HYPO</name>